<protein>
    <submittedName>
        <fullName evidence="1">Uncharacterized protein</fullName>
    </submittedName>
</protein>
<name>A0AA86UYG9_9EUKA</name>
<dbReference type="Gene3D" id="3.30.420.10">
    <property type="entry name" value="Ribonuclease H-like superfamily/Ribonuclease H"/>
    <property type="match status" value="1"/>
</dbReference>
<dbReference type="EMBL" id="CATOUU010001177">
    <property type="protein sequence ID" value="CAI9977125.1"/>
    <property type="molecule type" value="Genomic_DNA"/>
</dbReference>
<accession>A0AA86UYG9</accession>
<dbReference type="EMBL" id="CAXDID020000022">
    <property type="protein sequence ID" value="CAL5988102.1"/>
    <property type="molecule type" value="Genomic_DNA"/>
</dbReference>
<proteinExistence type="predicted"/>
<evidence type="ECO:0000313" key="3">
    <source>
        <dbReference type="Proteomes" id="UP001642409"/>
    </source>
</evidence>
<dbReference type="InterPro" id="IPR036397">
    <property type="entry name" value="RNaseH_sf"/>
</dbReference>
<dbReference type="Proteomes" id="UP001642409">
    <property type="component" value="Unassembled WGS sequence"/>
</dbReference>
<comment type="caution">
    <text evidence="1">The sequence shown here is derived from an EMBL/GenBank/DDBJ whole genome shotgun (WGS) entry which is preliminary data.</text>
</comment>
<evidence type="ECO:0000313" key="2">
    <source>
        <dbReference type="EMBL" id="CAL5988102.1"/>
    </source>
</evidence>
<dbReference type="SUPFAM" id="SSF53098">
    <property type="entry name" value="Ribonuclease H-like"/>
    <property type="match status" value="1"/>
</dbReference>
<organism evidence="1">
    <name type="scientific">Hexamita inflata</name>
    <dbReference type="NCBI Taxonomy" id="28002"/>
    <lineage>
        <taxon>Eukaryota</taxon>
        <taxon>Metamonada</taxon>
        <taxon>Diplomonadida</taxon>
        <taxon>Hexamitidae</taxon>
        <taxon>Hexamitinae</taxon>
        <taxon>Hexamita</taxon>
    </lineage>
</organism>
<sequence>MKTKQAKITGSQLTNLVTKNTTLIFIDFEAFCCGPLYPSEIGCVRVQNGQLVATLHTFICPLYFDKIIGTKVETTFVVTKEITGIPVPWSIEFQQCQPCVKYDQNLLQFGQLLIQFCTASSSVLKNGLGKDINVQIFSEFEQNNDYVFLAKGISLENNILSKMMGIQNKVVESDYIHKKFFRKAMTFENIHSDRNFDYCEFHKKVPNKIIKRIKKNKKINMKHCALDDALYLANQFEQSFKTSPTTPVIQTKVIYQDDEIIIEW</sequence>
<dbReference type="GO" id="GO:0003676">
    <property type="term" value="F:nucleic acid binding"/>
    <property type="evidence" value="ECO:0007669"/>
    <property type="project" value="InterPro"/>
</dbReference>
<reference evidence="2 3" key="2">
    <citation type="submission" date="2024-07" db="EMBL/GenBank/DDBJ databases">
        <authorList>
            <person name="Akdeniz Z."/>
        </authorList>
    </citation>
    <scope>NUCLEOTIDE SEQUENCE [LARGE SCALE GENOMIC DNA]</scope>
</reference>
<dbReference type="AlphaFoldDB" id="A0AA86UYG9"/>
<keyword evidence="3" id="KW-1185">Reference proteome</keyword>
<dbReference type="InterPro" id="IPR012337">
    <property type="entry name" value="RNaseH-like_sf"/>
</dbReference>
<reference evidence="1" key="1">
    <citation type="submission" date="2023-06" db="EMBL/GenBank/DDBJ databases">
        <authorList>
            <person name="Kurt Z."/>
        </authorList>
    </citation>
    <scope>NUCLEOTIDE SEQUENCE</scope>
</reference>
<gene>
    <name evidence="2" type="ORF">HINF_LOCUS10207</name>
    <name evidence="1" type="ORF">HINF_LOCUS64770</name>
</gene>
<evidence type="ECO:0000313" key="1">
    <source>
        <dbReference type="EMBL" id="CAI9977125.1"/>
    </source>
</evidence>